<dbReference type="InterPro" id="IPR036085">
    <property type="entry name" value="PAZ_dom_sf"/>
</dbReference>
<evidence type="ECO:0000313" key="6">
    <source>
        <dbReference type="Proteomes" id="UP000663845"/>
    </source>
</evidence>
<dbReference type="PANTHER" id="PTHR22891">
    <property type="entry name" value="EUKARYOTIC TRANSLATION INITIATION FACTOR 2C"/>
    <property type="match status" value="1"/>
</dbReference>
<dbReference type="Proteomes" id="UP000663844">
    <property type="component" value="Unassembled WGS sequence"/>
</dbReference>
<feature type="domain" description="PAZ" evidence="2">
    <location>
        <begin position="241"/>
        <end position="349"/>
    </location>
</feature>
<accession>A0A815RHU7</accession>
<dbReference type="AlphaFoldDB" id="A0A815RHU7"/>
<gene>
    <name evidence="4" type="ORF">JYZ213_LOCUS42188</name>
    <name evidence="5" type="ORF">OXD698_LOCUS30983</name>
</gene>
<dbReference type="EMBL" id="CAJNOG010001889">
    <property type="protein sequence ID" value="CAF1477806.1"/>
    <property type="molecule type" value="Genomic_DNA"/>
</dbReference>
<evidence type="ECO:0000256" key="1">
    <source>
        <dbReference type="SAM" id="MobiDB-lite"/>
    </source>
</evidence>
<evidence type="ECO:0000313" key="4">
    <source>
        <dbReference type="EMBL" id="CAF1477806.1"/>
    </source>
</evidence>
<organism evidence="4 6">
    <name type="scientific">Adineta steineri</name>
    <dbReference type="NCBI Taxonomy" id="433720"/>
    <lineage>
        <taxon>Eukaryota</taxon>
        <taxon>Metazoa</taxon>
        <taxon>Spiralia</taxon>
        <taxon>Gnathifera</taxon>
        <taxon>Rotifera</taxon>
        <taxon>Eurotatoria</taxon>
        <taxon>Bdelloidea</taxon>
        <taxon>Adinetida</taxon>
        <taxon>Adinetidae</taxon>
        <taxon>Adineta</taxon>
    </lineage>
</organism>
<dbReference type="InterPro" id="IPR003165">
    <property type="entry name" value="Piwi"/>
</dbReference>
<dbReference type="InterPro" id="IPR036397">
    <property type="entry name" value="RNaseH_sf"/>
</dbReference>
<evidence type="ECO:0000313" key="5">
    <source>
        <dbReference type="EMBL" id="CAF4025728.1"/>
    </source>
</evidence>
<dbReference type="Proteomes" id="UP000663845">
    <property type="component" value="Unassembled WGS sequence"/>
</dbReference>
<reference evidence="4" key="1">
    <citation type="submission" date="2021-02" db="EMBL/GenBank/DDBJ databases">
        <authorList>
            <person name="Nowell W R."/>
        </authorList>
    </citation>
    <scope>NUCLEOTIDE SEQUENCE</scope>
</reference>
<dbReference type="Gene3D" id="2.170.260.10">
    <property type="entry name" value="paz domain"/>
    <property type="match status" value="1"/>
</dbReference>
<feature type="domain" description="Piwi" evidence="3">
    <location>
        <begin position="498"/>
        <end position="815"/>
    </location>
</feature>
<feature type="compositionally biased region" description="Basic and acidic residues" evidence="1">
    <location>
        <begin position="13"/>
        <end position="22"/>
    </location>
</feature>
<dbReference type="Pfam" id="PF16486">
    <property type="entry name" value="ArgoN"/>
    <property type="match status" value="1"/>
</dbReference>
<dbReference type="Gene3D" id="3.30.420.10">
    <property type="entry name" value="Ribonuclease H-like superfamily/Ribonuclease H"/>
    <property type="match status" value="1"/>
</dbReference>
<dbReference type="PROSITE" id="PS50822">
    <property type="entry name" value="PIWI"/>
    <property type="match status" value="1"/>
</dbReference>
<dbReference type="SMART" id="SM00950">
    <property type="entry name" value="Piwi"/>
    <property type="match status" value="1"/>
</dbReference>
<dbReference type="EMBL" id="CAJOAZ010003742">
    <property type="protein sequence ID" value="CAF4025728.1"/>
    <property type="molecule type" value="Genomic_DNA"/>
</dbReference>
<proteinExistence type="predicted"/>
<dbReference type="InterPro" id="IPR032474">
    <property type="entry name" value="Argonaute_N"/>
</dbReference>
<dbReference type="SUPFAM" id="SSF53098">
    <property type="entry name" value="Ribonuclease H-like"/>
    <property type="match status" value="1"/>
</dbReference>
<evidence type="ECO:0000259" key="2">
    <source>
        <dbReference type="PROSITE" id="PS50821"/>
    </source>
</evidence>
<dbReference type="Pfam" id="PF02171">
    <property type="entry name" value="Piwi"/>
    <property type="match status" value="1"/>
</dbReference>
<sequence>MATTNEKVSQKSKQSETTHKSMDQQTKALASLALTTPNKQSTTSKCIPTTEDTDDVIYTNHFPCSFVRDLTFYQYDAIVEEYHEKQNKYINVSSREKRRQFVSDLFLAKTIHQTAVCWYDEGSCIYSTTDFQDKLPFVYENEEQRYRYRLTIKSLSATSSTNDLDQSSIRIIETLIKQVLKEQFKSIGSVFYRWDAEVDRDGFYDLLTGFKQALCLTESGPTLNLDTTITRFYPHSDLLPFIWERVLMQAERPFHGQLTDRQYDQISNCLRDVEVTTAQSDHQKKYVLTGRFSDLPGNIPIQNQRNLLDYYKDLGFPLRYPQLYCLQAYPLGNPQRLDDLPIELCSLREWQQVKEDESMKPVPAPLVSKRFSSIMEAIRNCNFRDNELCKEIQLEVDCEKMMAVPYETLTKRQVILSRRGGFTNPVPVGTMAFIYLTDRQQSNARQLQEKLLNSFYDAASRQNMRLPRNPVEYEIFADRNLENTLRDRLSNLKNKQCQFILCLENFRNTEIHQLFKRIAYEYGLATQCANFTTIQRIPNLRSYCSNFLLSVNTKLSGENKQVAELQTHIKTMFIGADVQHTKNNYTGELPSIAAVVASMNSECTLTNQRESYQWPNKGKQSEEAILLLQTMVEELLIAFKDNNKGSLPEHIVFYRDGVDDGQFKRVQDEEVTALKKAFQAIYSANSGSPLLTFIVVKKRHHTRLFRLLPSSNVNDKSDRVVNVESGVVVDTVIVNENSNYLNFFLNSHEPRLGTNKIGDYVILVDEIQYSLSDWEEITYSLCHTDQRIDNRSSESIPSIVHLADAAASKARSLFGSRERPSGSVRAEILRVHEDIQDKPNMF</sequence>
<name>A0A815RHU7_9BILA</name>
<dbReference type="InterPro" id="IPR012337">
    <property type="entry name" value="RNaseH-like_sf"/>
</dbReference>
<dbReference type="GO" id="GO:0003723">
    <property type="term" value="F:RNA binding"/>
    <property type="evidence" value="ECO:0007669"/>
    <property type="project" value="InterPro"/>
</dbReference>
<feature type="region of interest" description="Disordered" evidence="1">
    <location>
        <begin position="1"/>
        <end position="23"/>
    </location>
</feature>
<protein>
    <submittedName>
        <fullName evidence="4">Uncharacterized protein</fullName>
    </submittedName>
</protein>
<evidence type="ECO:0000259" key="3">
    <source>
        <dbReference type="PROSITE" id="PS50822"/>
    </source>
</evidence>
<dbReference type="SUPFAM" id="SSF101690">
    <property type="entry name" value="PAZ domain"/>
    <property type="match status" value="1"/>
</dbReference>
<dbReference type="PROSITE" id="PS50821">
    <property type="entry name" value="PAZ"/>
    <property type="match status" value="1"/>
</dbReference>
<dbReference type="Gene3D" id="3.40.50.2300">
    <property type="match status" value="1"/>
</dbReference>
<dbReference type="InterPro" id="IPR003100">
    <property type="entry name" value="PAZ_dom"/>
</dbReference>
<comment type="caution">
    <text evidence="4">The sequence shown here is derived from an EMBL/GenBank/DDBJ whole genome shotgun (WGS) entry which is preliminary data.</text>
</comment>